<feature type="compositionally biased region" description="Polar residues" evidence="3">
    <location>
        <begin position="323"/>
        <end position="339"/>
    </location>
</feature>
<proteinExistence type="predicted"/>
<dbReference type="GO" id="GO:0000976">
    <property type="term" value="F:transcription cis-regulatory region binding"/>
    <property type="evidence" value="ECO:0007669"/>
    <property type="project" value="TreeGrafter"/>
</dbReference>
<dbReference type="SUPFAM" id="SSF57701">
    <property type="entry name" value="Zn2/Cys6 DNA-binding domain"/>
    <property type="match status" value="1"/>
</dbReference>
<dbReference type="PANTHER" id="PTHR37534:SF43">
    <property type="entry name" value="FINGER DOMAIN PROTEIN, PUTATIVE (AFU_ORTHOLOGUE AFUA_1G01850)-RELATED"/>
    <property type="match status" value="1"/>
</dbReference>
<feature type="region of interest" description="Disordered" evidence="3">
    <location>
        <begin position="73"/>
        <end position="130"/>
    </location>
</feature>
<dbReference type="InterPro" id="IPR001138">
    <property type="entry name" value="Zn2Cys6_DnaBD"/>
</dbReference>
<dbReference type="Gene3D" id="4.10.240.10">
    <property type="entry name" value="Zn(2)-C6 fungal-type DNA-binding domain"/>
    <property type="match status" value="1"/>
</dbReference>
<dbReference type="GO" id="GO:0016020">
    <property type="term" value="C:membrane"/>
    <property type="evidence" value="ECO:0007669"/>
    <property type="project" value="InterPro"/>
</dbReference>
<accession>A0AAD6J0L6</accession>
<dbReference type="Pfam" id="PF00172">
    <property type="entry name" value="Zn_clus"/>
    <property type="match status" value="1"/>
</dbReference>
<feature type="region of interest" description="Disordered" evidence="3">
    <location>
        <begin position="237"/>
        <end position="291"/>
    </location>
</feature>
<feature type="compositionally biased region" description="Low complexity" evidence="3">
    <location>
        <begin position="110"/>
        <end position="130"/>
    </location>
</feature>
<evidence type="ECO:0000256" key="1">
    <source>
        <dbReference type="ARBA" id="ARBA00004123"/>
    </source>
</evidence>
<dbReference type="InterPro" id="IPR021858">
    <property type="entry name" value="Fun_TF"/>
</dbReference>
<feature type="compositionally biased region" description="Low complexity" evidence="3">
    <location>
        <begin position="240"/>
        <end position="250"/>
    </location>
</feature>
<dbReference type="GO" id="GO:0045944">
    <property type="term" value="P:positive regulation of transcription by RNA polymerase II"/>
    <property type="evidence" value="ECO:0007669"/>
    <property type="project" value="TreeGrafter"/>
</dbReference>
<dbReference type="GO" id="GO:0012505">
    <property type="term" value="C:endomembrane system"/>
    <property type="evidence" value="ECO:0007669"/>
    <property type="project" value="UniProtKB-SubCell"/>
</dbReference>
<dbReference type="AlphaFoldDB" id="A0AAD6J0L6"/>
<feature type="domain" description="Zn(2)-C6 fungal-type" evidence="4">
    <location>
        <begin position="18"/>
        <end position="48"/>
    </location>
</feature>
<keyword evidence="2" id="KW-0539">Nucleus</keyword>
<feature type="region of interest" description="Disordered" evidence="3">
    <location>
        <begin position="152"/>
        <end position="174"/>
    </location>
</feature>
<evidence type="ECO:0000256" key="3">
    <source>
        <dbReference type="SAM" id="MobiDB-lite"/>
    </source>
</evidence>
<evidence type="ECO:0000259" key="4">
    <source>
        <dbReference type="PROSITE" id="PS50048"/>
    </source>
</evidence>
<evidence type="ECO:0000313" key="5">
    <source>
        <dbReference type="EMBL" id="KAJ6259857.1"/>
    </source>
</evidence>
<dbReference type="PROSITE" id="PS00463">
    <property type="entry name" value="ZN2_CY6_FUNGAL_1"/>
    <property type="match status" value="1"/>
</dbReference>
<dbReference type="Pfam" id="PF11951">
    <property type="entry name" value="Fungal_trans_2"/>
    <property type="match status" value="1"/>
</dbReference>
<dbReference type="GO" id="GO:0005634">
    <property type="term" value="C:nucleus"/>
    <property type="evidence" value="ECO:0007669"/>
    <property type="project" value="UniProtKB-SubCell"/>
</dbReference>
<comment type="caution">
    <text evidence="5">The sequence shown here is derived from an EMBL/GenBank/DDBJ whole genome shotgun (WGS) entry which is preliminary data.</text>
</comment>
<evidence type="ECO:0000256" key="2">
    <source>
        <dbReference type="ARBA" id="ARBA00023242"/>
    </source>
</evidence>
<dbReference type="Proteomes" id="UP001221413">
    <property type="component" value="Unassembled WGS sequence"/>
</dbReference>
<evidence type="ECO:0000313" key="6">
    <source>
        <dbReference type="Proteomes" id="UP001221413"/>
    </source>
</evidence>
<feature type="compositionally biased region" description="Polar residues" evidence="3">
    <location>
        <begin position="73"/>
        <end position="93"/>
    </location>
</feature>
<dbReference type="PROSITE" id="PS50048">
    <property type="entry name" value="ZN2_CY6_FUNGAL_2"/>
    <property type="match status" value="1"/>
</dbReference>
<dbReference type="GO" id="GO:0000981">
    <property type="term" value="F:DNA-binding transcription factor activity, RNA polymerase II-specific"/>
    <property type="evidence" value="ECO:0007669"/>
    <property type="project" value="InterPro"/>
</dbReference>
<dbReference type="SMART" id="SM00066">
    <property type="entry name" value="GAL4"/>
    <property type="match status" value="1"/>
</dbReference>
<sequence>MPRAPVAGREIRRRSRNGCWNCKARKVKCGEEKPRCGNCVRLGEDCDYKIRLSWGGRPLKKKLLEQGAQLDDASQNIPGAGQFSLNTNYNQPQFPSPAQFELATHSSTRTSPTLSSCTTKSSSSRKSSSSQAGLATYQNVFSVCEASPQTSLVNHHHHHHHVPAPLHLASTSSPPRNYQHLHPYLWTLDGIPERPPLTPSTASTADSDLSYMSEESMFTSSSGYDFYQMSSPTPSLTHLTIGSPTGTSSIPPSPHGSFTDLGALRRQRSSVTSSSSTSPPPHELTYSNGLATTVPSLPGTVSSTSAGLSSTLNYYASPVTPPSLGSQETIRGNPYISSDKSSRRSVENFAQDYSGFTSRFVPAGDSFSTQHVNGNSPPFAVGIVDAEADAVEELHSATLDTKGSLGSDGYATIKAHPAYLQLPKELSPLPQTIAGNPQSTMYFQHFLSETAPLLVPHDCAGNPFKSVLPQMAMKHDGLLNLLLAYSASHRARQVKQPEPMELVSGFLDRAFRHLSKSLTDKDEHMSNATLATAVMLCSYEIVSPNQFAQSINWQVHLEAARRIILARGGADEMRSHDPVSFFLSRWFAYLDVLGSFSNKNNTTPLFTGKYWSTDADRTQELSVDCFFGFSDRFTGLLTRVGELAKLADEEKSRFLDSMRNMGYSADGSEWIPEGQIYEDALQIQEDLEDSRRRATGSCKHTQQTWGSQAPESAFDAARRTPPQDDDSKEMLASNDAYHWAAQIHLYCRVFNYNKQRPCVQEAVQCIIEAVQKIPERSNVENALLFPLFIAGCESTTANDRDYILWRLLGIEKSGLNQFQRARVLMQRIDRTLVVPPEIHIDFITDIMFHMAPAVLMFLDLVLLSPPWTIKALPAFGLSSAIAVGYWMWVEYCYSYNGYYPYPIFELLDTPARAMLFTGSAAMMAAMTVALKSAYGALNGFEALKVAGSPYMPSDKKE</sequence>
<dbReference type="PANTHER" id="PTHR37534">
    <property type="entry name" value="TRANSCRIPTIONAL ACTIVATOR PROTEIN UGA3"/>
    <property type="match status" value="1"/>
</dbReference>
<organism evidence="5 6">
    <name type="scientific">Drechslerella dactyloides</name>
    <name type="common">Nematode-trapping fungus</name>
    <name type="synonym">Arthrobotrys dactyloides</name>
    <dbReference type="NCBI Taxonomy" id="74499"/>
    <lineage>
        <taxon>Eukaryota</taxon>
        <taxon>Fungi</taxon>
        <taxon>Dikarya</taxon>
        <taxon>Ascomycota</taxon>
        <taxon>Pezizomycotina</taxon>
        <taxon>Orbiliomycetes</taxon>
        <taxon>Orbiliales</taxon>
        <taxon>Orbiliaceae</taxon>
        <taxon>Drechslerella</taxon>
    </lineage>
</organism>
<comment type="subcellular location">
    <subcellularLocation>
        <location evidence="1">Nucleus</location>
    </subcellularLocation>
</comment>
<feature type="region of interest" description="Disordered" evidence="3">
    <location>
        <begin position="320"/>
        <end position="344"/>
    </location>
</feature>
<gene>
    <name evidence="5" type="ORF">Dda_5501</name>
</gene>
<keyword evidence="6" id="KW-1185">Reference proteome</keyword>
<reference evidence="5" key="1">
    <citation type="submission" date="2023-01" db="EMBL/GenBank/DDBJ databases">
        <title>The chitinases involved in constricting ring structure development in the nematode-trapping fungus Drechslerella dactyloides.</title>
        <authorList>
            <person name="Wang R."/>
            <person name="Zhang L."/>
            <person name="Tang P."/>
            <person name="Li S."/>
            <person name="Liang L."/>
        </authorList>
    </citation>
    <scope>NUCLEOTIDE SEQUENCE</scope>
    <source>
        <strain evidence="5">YMF1.00031</strain>
    </source>
</reference>
<protein>
    <recommendedName>
        <fullName evidence="4">Zn(2)-C6 fungal-type domain-containing protein</fullName>
    </recommendedName>
</protein>
<dbReference type="GO" id="GO:0008270">
    <property type="term" value="F:zinc ion binding"/>
    <property type="evidence" value="ECO:0007669"/>
    <property type="project" value="InterPro"/>
</dbReference>
<dbReference type="InterPro" id="IPR036864">
    <property type="entry name" value="Zn2-C6_fun-type_DNA-bd_sf"/>
</dbReference>
<feature type="region of interest" description="Disordered" evidence="3">
    <location>
        <begin position="692"/>
        <end position="729"/>
    </location>
</feature>
<feature type="compositionally biased region" description="Polar residues" evidence="3">
    <location>
        <begin position="698"/>
        <end position="710"/>
    </location>
</feature>
<dbReference type="EMBL" id="JAQGDS010000006">
    <property type="protein sequence ID" value="KAJ6259857.1"/>
    <property type="molecule type" value="Genomic_DNA"/>
</dbReference>
<dbReference type="CDD" id="cd00067">
    <property type="entry name" value="GAL4"/>
    <property type="match status" value="1"/>
</dbReference>
<name>A0AAD6J0L6_DREDA</name>